<reference evidence="2" key="1">
    <citation type="submission" date="2021-06" db="EMBL/GenBank/DDBJ databases">
        <authorList>
            <person name="Kallberg Y."/>
            <person name="Tangrot J."/>
            <person name="Rosling A."/>
        </authorList>
    </citation>
    <scope>NUCLEOTIDE SEQUENCE</scope>
    <source>
        <strain evidence="2">AZ414A</strain>
    </source>
</reference>
<feature type="region of interest" description="Disordered" evidence="1">
    <location>
        <begin position="21"/>
        <end position="87"/>
    </location>
</feature>
<gene>
    <name evidence="2" type="ORF">DEBURN_LOCUS1654</name>
</gene>
<evidence type="ECO:0000313" key="2">
    <source>
        <dbReference type="EMBL" id="CAG8443921.1"/>
    </source>
</evidence>
<dbReference type="EMBL" id="CAJVPK010000077">
    <property type="protein sequence ID" value="CAG8443921.1"/>
    <property type="molecule type" value="Genomic_DNA"/>
</dbReference>
<name>A0A9N8V5S4_9GLOM</name>
<feature type="compositionally biased region" description="Low complexity" evidence="1">
    <location>
        <begin position="26"/>
        <end position="36"/>
    </location>
</feature>
<proteinExistence type="predicted"/>
<keyword evidence="3" id="KW-1185">Reference proteome</keyword>
<protein>
    <submittedName>
        <fullName evidence="2">7492_t:CDS:1</fullName>
    </submittedName>
</protein>
<comment type="caution">
    <text evidence="2">The sequence shown here is derived from an EMBL/GenBank/DDBJ whole genome shotgun (WGS) entry which is preliminary data.</text>
</comment>
<evidence type="ECO:0000256" key="1">
    <source>
        <dbReference type="SAM" id="MobiDB-lite"/>
    </source>
</evidence>
<dbReference type="Proteomes" id="UP000789706">
    <property type="component" value="Unassembled WGS sequence"/>
</dbReference>
<sequence length="172" mass="18815">MSSTNPTTSSMTVAAGHHGYTEYDCSSYNSNNNSRRTTYDESVVSPGRRLTVQELLAEPSVRSSESPYSTTRTSTPSPTEPPNSTIMQHYNHQATSPHHLTRYSQSPPTLPLPLPSQQQTQLLRIPPAQQQPGMEIDSFKLTLPTPLTSPTPGPTISMSSVPSLKKIIKIPI</sequence>
<dbReference type="AlphaFoldDB" id="A0A9N8V5S4"/>
<evidence type="ECO:0000313" key="3">
    <source>
        <dbReference type="Proteomes" id="UP000789706"/>
    </source>
</evidence>
<organism evidence="2 3">
    <name type="scientific">Diversispora eburnea</name>
    <dbReference type="NCBI Taxonomy" id="1213867"/>
    <lineage>
        <taxon>Eukaryota</taxon>
        <taxon>Fungi</taxon>
        <taxon>Fungi incertae sedis</taxon>
        <taxon>Mucoromycota</taxon>
        <taxon>Glomeromycotina</taxon>
        <taxon>Glomeromycetes</taxon>
        <taxon>Diversisporales</taxon>
        <taxon>Diversisporaceae</taxon>
        <taxon>Diversispora</taxon>
    </lineage>
</organism>
<feature type="compositionally biased region" description="Low complexity" evidence="1">
    <location>
        <begin position="62"/>
        <end position="85"/>
    </location>
</feature>
<accession>A0A9N8V5S4</accession>